<feature type="compositionally biased region" description="Low complexity" evidence="1">
    <location>
        <begin position="491"/>
        <end position="503"/>
    </location>
</feature>
<keyword evidence="3" id="KW-1185">Reference proteome</keyword>
<dbReference type="Proteomes" id="UP000224006">
    <property type="component" value="Unassembled WGS sequence"/>
</dbReference>
<proteinExistence type="predicted"/>
<evidence type="ECO:0008006" key="4">
    <source>
        <dbReference type="Google" id="ProtNLM"/>
    </source>
</evidence>
<dbReference type="KEGG" id="bbes:BESB_032510"/>
<sequence length="588" mass="61390">MQLRDSGASLSAASASLLPGSLPVELLSEDDRRLLSHFRVSLETVTGSMESITAASEALMCRGNAPVIHHLFSVWVDCLNFHRDSEKVLFLLYVLNDALQKCGGRRCPALLQLALQPLRMFCIQVCRHHASILDAAIRVFKILKMRKTFGGDPGGDAICNAFLALLQGGENAEELPFPSVAPEVLLGSPDAKAAGATLVAASGAAARAAEGALHTGLPSSVFAGGAAAPAVIDSFSVQYPSRGDEQIAAMVDKQFEAEEGETQFRQEVRDALHALAALQSAIADKDVARQARNAEGGRGEGGKGGVKKAETNAGAGNRCELLHTRRLLTPRDYGKKSRLGEGADVCRASDRQKQESHLAHLARQQKAFEENQRQKRVSFAQCGVLPGDEAAQAEAGGATGREEETAEATAARLQAQTKATQAKVRLLMELEWNQRIELQERLAQLASQIESRMEEVLARHVRCREVKTVLDRALHVAARQNAAAKGLRTQASPPSSAPASPSASSAAAASAASSASSASAASSASSAPARCDAGTPPARPEDPAAPAGRVGEGETGRGGAGVETLGGASGSPRKTDGDADGTDAAAQA</sequence>
<feature type="region of interest" description="Disordered" evidence="1">
    <location>
        <begin position="289"/>
        <end position="311"/>
    </location>
</feature>
<dbReference type="RefSeq" id="XP_029215063.1">
    <property type="nucleotide sequence ID" value="XM_029361843.1"/>
</dbReference>
<protein>
    <recommendedName>
        <fullName evidence="4">CID domain-containing protein</fullName>
    </recommendedName>
</protein>
<dbReference type="InterPro" id="IPR008942">
    <property type="entry name" value="ENTH_VHS"/>
</dbReference>
<dbReference type="OrthoDB" id="332427at2759"/>
<organism evidence="2 3">
    <name type="scientific">Besnoitia besnoiti</name>
    <name type="common">Apicomplexan protozoan</name>
    <dbReference type="NCBI Taxonomy" id="94643"/>
    <lineage>
        <taxon>Eukaryota</taxon>
        <taxon>Sar</taxon>
        <taxon>Alveolata</taxon>
        <taxon>Apicomplexa</taxon>
        <taxon>Conoidasida</taxon>
        <taxon>Coccidia</taxon>
        <taxon>Eucoccidiorida</taxon>
        <taxon>Eimeriorina</taxon>
        <taxon>Sarcocystidae</taxon>
        <taxon>Besnoitia</taxon>
    </lineage>
</organism>
<evidence type="ECO:0000313" key="2">
    <source>
        <dbReference type="EMBL" id="PFH31054.1"/>
    </source>
</evidence>
<dbReference type="GeneID" id="40308233"/>
<dbReference type="Gene3D" id="1.25.40.90">
    <property type="match status" value="1"/>
</dbReference>
<evidence type="ECO:0000313" key="3">
    <source>
        <dbReference type="Proteomes" id="UP000224006"/>
    </source>
</evidence>
<dbReference type="AlphaFoldDB" id="A0A2A9M1D4"/>
<comment type="caution">
    <text evidence="2">The sequence shown here is derived from an EMBL/GenBank/DDBJ whole genome shotgun (WGS) entry which is preliminary data.</text>
</comment>
<evidence type="ECO:0000256" key="1">
    <source>
        <dbReference type="SAM" id="MobiDB-lite"/>
    </source>
</evidence>
<gene>
    <name evidence="2" type="ORF">BESB_032510</name>
</gene>
<dbReference type="EMBL" id="NWUJ01000017">
    <property type="protein sequence ID" value="PFH31054.1"/>
    <property type="molecule type" value="Genomic_DNA"/>
</dbReference>
<feature type="compositionally biased region" description="Low complexity" evidence="1">
    <location>
        <begin position="512"/>
        <end position="529"/>
    </location>
</feature>
<reference evidence="2 3" key="1">
    <citation type="submission" date="2017-09" db="EMBL/GenBank/DDBJ databases">
        <title>Genome sequencing of Besnoitia besnoiti strain Bb-Ger1.</title>
        <authorList>
            <person name="Schares G."/>
            <person name="Venepally P."/>
            <person name="Lorenzi H.A."/>
        </authorList>
    </citation>
    <scope>NUCLEOTIDE SEQUENCE [LARGE SCALE GENOMIC DNA]</scope>
    <source>
        <strain evidence="2 3">Bb-Ger1</strain>
    </source>
</reference>
<feature type="region of interest" description="Disordered" evidence="1">
    <location>
        <begin position="512"/>
        <end position="588"/>
    </location>
</feature>
<accession>A0A2A9M1D4</accession>
<feature type="region of interest" description="Disordered" evidence="1">
    <location>
        <begin position="484"/>
        <end position="503"/>
    </location>
</feature>
<name>A0A2A9M1D4_BESBE</name>
<dbReference type="VEuPathDB" id="ToxoDB:BESB_032510"/>